<keyword evidence="23" id="KW-1185">Reference proteome</keyword>
<evidence type="ECO:0000256" key="11">
    <source>
        <dbReference type="ARBA" id="ARBA00022737"/>
    </source>
</evidence>
<evidence type="ECO:0000313" key="23">
    <source>
        <dbReference type="Proteomes" id="UP000694406"/>
    </source>
</evidence>
<feature type="domain" description="Galectin" evidence="21">
    <location>
        <begin position="15"/>
        <end position="152"/>
    </location>
</feature>
<dbReference type="GO" id="GO:0043236">
    <property type="term" value="F:laminin binding"/>
    <property type="evidence" value="ECO:0007669"/>
    <property type="project" value="TreeGrafter"/>
</dbReference>
<dbReference type="GO" id="GO:0005615">
    <property type="term" value="C:extracellular space"/>
    <property type="evidence" value="ECO:0007669"/>
    <property type="project" value="TreeGrafter"/>
</dbReference>
<dbReference type="GO" id="GO:0019863">
    <property type="term" value="F:IgE binding"/>
    <property type="evidence" value="ECO:0007669"/>
    <property type="project" value="UniProtKB-KW"/>
</dbReference>
<keyword evidence="15" id="KW-0007">Acetylation</keyword>
<evidence type="ECO:0000256" key="19">
    <source>
        <dbReference type="RuleBase" id="RU102079"/>
    </source>
</evidence>
<keyword evidence="6" id="KW-0597">Phosphoprotein</keyword>
<dbReference type="Gene3D" id="2.60.120.200">
    <property type="match status" value="1"/>
</dbReference>
<evidence type="ECO:0000256" key="16">
    <source>
        <dbReference type="ARBA" id="ARBA00023157"/>
    </source>
</evidence>
<keyword evidence="8" id="KW-0507">mRNA processing</keyword>
<dbReference type="SUPFAM" id="SSF49899">
    <property type="entry name" value="Concanavalin A-like lectins/glucanases"/>
    <property type="match status" value="1"/>
</dbReference>
<keyword evidence="18" id="KW-0539">Nucleus</keyword>
<keyword evidence="13" id="KW-0391">Immunity</keyword>
<sequence length="167" mass="19425">SSPYSQLPSPMPEGPGTDYLQPLIPSNFVNLYIFLSCSLCRFQVDFQCGSCEMPKSDVAFHFNTRFDENCIVCNSHEKGSWQQEERKYDMVFLLFVAYFSFDLVFIIYQFRSLVLHRATHQVSYPLWVLLTVSRWSLSIVVISCDRHNVGHHMIGPVFDAFFARFID</sequence>
<dbReference type="GO" id="GO:0005681">
    <property type="term" value="C:spliceosomal complex"/>
    <property type="evidence" value="ECO:0007669"/>
    <property type="project" value="UniProtKB-KW"/>
</dbReference>
<keyword evidence="17" id="KW-0508">mRNA splicing</keyword>
<dbReference type="GO" id="GO:0008380">
    <property type="term" value="P:RNA splicing"/>
    <property type="evidence" value="ECO:0007669"/>
    <property type="project" value="UniProtKB-KW"/>
</dbReference>
<dbReference type="AlphaFoldDB" id="A0A8C5S4D4"/>
<dbReference type="InterPro" id="IPR044156">
    <property type="entry name" value="Galectin-like"/>
</dbReference>
<dbReference type="GO" id="GO:0048030">
    <property type="term" value="F:disaccharide binding"/>
    <property type="evidence" value="ECO:0007669"/>
    <property type="project" value="TreeGrafter"/>
</dbReference>
<dbReference type="SMART" id="SM00276">
    <property type="entry name" value="GLECT"/>
    <property type="match status" value="1"/>
</dbReference>
<keyword evidence="4" id="KW-0963">Cytoplasm</keyword>
<dbReference type="InterPro" id="IPR001079">
    <property type="entry name" value="Galectin_CRD"/>
</dbReference>
<dbReference type="GO" id="GO:0001772">
    <property type="term" value="C:immunological synapse"/>
    <property type="evidence" value="ECO:0007669"/>
    <property type="project" value="TreeGrafter"/>
</dbReference>
<keyword evidence="14" id="KW-0389">IgE-binding protein</keyword>
<dbReference type="GO" id="GO:0005737">
    <property type="term" value="C:cytoplasm"/>
    <property type="evidence" value="ECO:0007669"/>
    <property type="project" value="UniProtKB-SubCell"/>
</dbReference>
<evidence type="ECO:0000256" key="13">
    <source>
        <dbReference type="ARBA" id="ARBA00022859"/>
    </source>
</evidence>
<evidence type="ECO:0000256" key="20">
    <source>
        <dbReference type="SAM" id="Phobius"/>
    </source>
</evidence>
<keyword evidence="11" id="KW-0677">Repeat</keyword>
<dbReference type="Pfam" id="PF00337">
    <property type="entry name" value="Gal-bind_lectin"/>
    <property type="match status" value="1"/>
</dbReference>
<evidence type="ECO:0000256" key="6">
    <source>
        <dbReference type="ARBA" id="ARBA00022553"/>
    </source>
</evidence>
<reference evidence="22" key="2">
    <citation type="submission" date="2025-09" db="UniProtKB">
        <authorList>
            <consortium name="Ensembl"/>
        </authorList>
    </citation>
    <scope>IDENTIFICATION</scope>
</reference>
<dbReference type="SMART" id="SM00908">
    <property type="entry name" value="Gal-bind_lectin"/>
    <property type="match status" value="1"/>
</dbReference>
<dbReference type="GeneTree" id="ENSGT01010000230093"/>
<evidence type="ECO:0000256" key="15">
    <source>
        <dbReference type="ARBA" id="ARBA00022990"/>
    </source>
</evidence>
<dbReference type="Ensembl" id="ENSLLTT00000013606.1">
    <property type="protein sequence ID" value="ENSLLTP00000013100.1"/>
    <property type="gene ID" value="ENSLLTG00000010007.1"/>
</dbReference>
<evidence type="ECO:0000256" key="12">
    <source>
        <dbReference type="ARBA" id="ARBA00022782"/>
    </source>
</evidence>
<name>A0A8C5S4D4_LATLA</name>
<evidence type="ECO:0000256" key="17">
    <source>
        <dbReference type="ARBA" id="ARBA00023187"/>
    </source>
</evidence>
<keyword evidence="7" id="KW-0399">Innate immunity</keyword>
<evidence type="ECO:0000256" key="2">
    <source>
        <dbReference type="ARBA" id="ARBA00004496"/>
    </source>
</evidence>
<keyword evidence="10 19" id="KW-0430">Lectin</keyword>
<keyword evidence="9" id="KW-0747">Spliceosome</keyword>
<comment type="subcellular location">
    <subcellularLocation>
        <location evidence="2">Cytoplasm</location>
    </subcellularLocation>
    <subcellularLocation>
        <location evidence="1">Nucleus</location>
    </subcellularLocation>
    <subcellularLocation>
        <location evidence="3">Secreted</location>
    </subcellularLocation>
</comment>
<dbReference type="PANTHER" id="PTHR11346:SF26">
    <property type="entry name" value="GALECTIN-3"/>
    <property type="match status" value="1"/>
</dbReference>
<reference evidence="22" key="1">
    <citation type="submission" date="2025-08" db="UniProtKB">
        <authorList>
            <consortium name="Ensembl"/>
        </authorList>
    </citation>
    <scope>IDENTIFICATION</scope>
</reference>
<keyword evidence="20" id="KW-0812">Transmembrane</keyword>
<keyword evidence="20" id="KW-0472">Membrane</keyword>
<dbReference type="GO" id="GO:0045806">
    <property type="term" value="P:negative regulation of endocytosis"/>
    <property type="evidence" value="ECO:0007669"/>
    <property type="project" value="TreeGrafter"/>
</dbReference>
<evidence type="ECO:0000256" key="14">
    <source>
        <dbReference type="ARBA" id="ARBA00022972"/>
    </source>
</evidence>
<keyword evidence="20" id="KW-1133">Transmembrane helix</keyword>
<dbReference type="PANTHER" id="PTHR11346">
    <property type="entry name" value="GALECTIN"/>
    <property type="match status" value="1"/>
</dbReference>
<dbReference type="GO" id="GO:0045087">
    <property type="term" value="P:innate immune response"/>
    <property type="evidence" value="ECO:0007669"/>
    <property type="project" value="UniProtKB-KW"/>
</dbReference>
<keyword evidence="16" id="KW-1015">Disulfide bond</keyword>
<evidence type="ECO:0000256" key="8">
    <source>
        <dbReference type="ARBA" id="ARBA00022664"/>
    </source>
</evidence>
<keyword evidence="12" id="KW-0221">Differentiation</keyword>
<dbReference type="GO" id="GO:0048246">
    <property type="term" value="P:macrophage chemotaxis"/>
    <property type="evidence" value="ECO:0007669"/>
    <property type="project" value="TreeGrafter"/>
</dbReference>
<dbReference type="PROSITE" id="PS51304">
    <property type="entry name" value="GALECTIN"/>
    <property type="match status" value="1"/>
</dbReference>
<evidence type="ECO:0000256" key="9">
    <source>
        <dbReference type="ARBA" id="ARBA00022728"/>
    </source>
</evidence>
<dbReference type="GO" id="GO:0048245">
    <property type="term" value="P:eosinophil chemotaxis"/>
    <property type="evidence" value="ECO:0007669"/>
    <property type="project" value="TreeGrafter"/>
</dbReference>
<feature type="transmembrane region" description="Helical" evidence="20">
    <location>
        <begin position="90"/>
        <end position="110"/>
    </location>
</feature>
<proteinExistence type="predicted"/>
<dbReference type="Proteomes" id="UP000694406">
    <property type="component" value="Unplaced"/>
</dbReference>
<accession>A0A8C5S4D4</accession>
<evidence type="ECO:0000259" key="21">
    <source>
        <dbReference type="PROSITE" id="PS51304"/>
    </source>
</evidence>
<evidence type="ECO:0000256" key="5">
    <source>
        <dbReference type="ARBA" id="ARBA00022525"/>
    </source>
</evidence>
<evidence type="ECO:0000256" key="10">
    <source>
        <dbReference type="ARBA" id="ARBA00022734"/>
    </source>
</evidence>
<evidence type="ECO:0000256" key="18">
    <source>
        <dbReference type="ARBA" id="ARBA00023242"/>
    </source>
</evidence>
<dbReference type="GO" id="GO:0050918">
    <property type="term" value="P:positive chemotaxis"/>
    <property type="evidence" value="ECO:0007669"/>
    <property type="project" value="TreeGrafter"/>
</dbReference>
<dbReference type="GO" id="GO:0030154">
    <property type="term" value="P:cell differentiation"/>
    <property type="evidence" value="ECO:0007669"/>
    <property type="project" value="UniProtKB-KW"/>
</dbReference>
<dbReference type="GO" id="GO:0090280">
    <property type="term" value="P:positive regulation of calcium ion import"/>
    <property type="evidence" value="ECO:0007669"/>
    <property type="project" value="TreeGrafter"/>
</dbReference>
<protein>
    <recommendedName>
        <fullName evidence="19">Galectin</fullName>
    </recommendedName>
</protein>
<evidence type="ECO:0000256" key="1">
    <source>
        <dbReference type="ARBA" id="ARBA00004123"/>
    </source>
</evidence>
<keyword evidence="5" id="KW-0964">Secreted</keyword>
<dbReference type="GO" id="GO:0002548">
    <property type="term" value="P:monocyte chemotaxis"/>
    <property type="evidence" value="ECO:0007669"/>
    <property type="project" value="TreeGrafter"/>
</dbReference>
<dbReference type="GO" id="GO:2001237">
    <property type="term" value="P:negative regulation of extrinsic apoptotic signaling pathway"/>
    <property type="evidence" value="ECO:0007669"/>
    <property type="project" value="TreeGrafter"/>
</dbReference>
<dbReference type="GO" id="GO:0030593">
    <property type="term" value="P:neutrophil chemotaxis"/>
    <property type="evidence" value="ECO:0007669"/>
    <property type="project" value="TreeGrafter"/>
</dbReference>
<evidence type="ECO:0000256" key="7">
    <source>
        <dbReference type="ARBA" id="ARBA00022588"/>
    </source>
</evidence>
<evidence type="ECO:0000256" key="3">
    <source>
        <dbReference type="ARBA" id="ARBA00004613"/>
    </source>
</evidence>
<feature type="transmembrane region" description="Helical" evidence="20">
    <location>
        <begin position="122"/>
        <end position="144"/>
    </location>
</feature>
<dbReference type="GO" id="GO:0006397">
    <property type="term" value="P:mRNA processing"/>
    <property type="evidence" value="ECO:0007669"/>
    <property type="project" value="UniProtKB-KW"/>
</dbReference>
<dbReference type="InterPro" id="IPR013320">
    <property type="entry name" value="ConA-like_dom_sf"/>
</dbReference>
<evidence type="ECO:0000313" key="22">
    <source>
        <dbReference type="Ensembl" id="ENSLLTP00000013100.1"/>
    </source>
</evidence>
<organism evidence="22 23">
    <name type="scientific">Laticauda laticaudata</name>
    <name type="common">Blue-ringed sea krait</name>
    <name type="synonym">Blue-lipped sea krait</name>
    <dbReference type="NCBI Taxonomy" id="8630"/>
    <lineage>
        <taxon>Eukaryota</taxon>
        <taxon>Metazoa</taxon>
        <taxon>Chordata</taxon>
        <taxon>Craniata</taxon>
        <taxon>Vertebrata</taxon>
        <taxon>Euteleostomi</taxon>
        <taxon>Lepidosauria</taxon>
        <taxon>Squamata</taxon>
        <taxon>Bifurcata</taxon>
        <taxon>Unidentata</taxon>
        <taxon>Episquamata</taxon>
        <taxon>Toxicofera</taxon>
        <taxon>Serpentes</taxon>
        <taxon>Colubroidea</taxon>
        <taxon>Elapidae</taxon>
        <taxon>Laticaudinae</taxon>
        <taxon>Laticauda</taxon>
    </lineage>
</organism>
<evidence type="ECO:0000256" key="4">
    <source>
        <dbReference type="ARBA" id="ARBA00022490"/>
    </source>
</evidence>